<evidence type="ECO:0000256" key="4">
    <source>
        <dbReference type="ARBA" id="ARBA00022691"/>
    </source>
</evidence>
<dbReference type="GO" id="GO:0032259">
    <property type="term" value="P:methylation"/>
    <property type="evidence" value="ECO:0007669"/>
    <property type="project" value="UniProtKB-KW"/>
</dbReference>
<protein>
    <submittedName>
        <fullName evidence="7">Tellurite methyltransferase</fullName>
    </submittedName>
</protein>
<accession>A0A4R3JRK8</accession>
<reference evidence="7 8" key="1">
    <citation type="submission" date="2019-03" db="EMBL/GenBank/DDBJ databases">
        <title>Genomic Encyclopedia of Type Strains, Phase IV (KMG-IV): sequencing the most valuable type-strain genomes for metagenomic binning, comparative biology and taxonomic classification.</title>
        <authorList>
            <person name="Goeker M."/>
        </authorList>
    </citation>
    <scope>NUCLEOTIDE SEQUENCE [LARGE SCALE GENOMIC DNA]</scope>
    <source>
        <strain evidence="7 8">DSM 103923</strain>
    </source>
</reference>
<dbReference type="EMBL" id="SLZY01000026">
    <property type="protein sequence ID" value="TCS68551.1"/>
    <property type="molecule type" value="Genomic_DNA"/>
</dbReference>
<sequence length="210" mass="22398">MTLDKHAVQFFERQFRQQAAAGEYALNPFEQAALPHLTGEVLDLGCGLGNLALAAARQGCRVTALDGSPSAIARLQAEATAQGLDLTAQLADLAHYAIGRDYDAIVSIGLLMFLPEAQARALLDAIHDRVKPGGLVALNVLTEGTSYLAMFEPGHYYLFARGELARRFAAWEILLDRHERFPAPGATVKAFDTLIARRPAASGATGAGPA</sequence>
<evidence type="ECO:0000256" key="1">
    <source>
        <dbReference type="ARBA" id="ARBA00010815"/>
    </source>
</evidence>
<dbReference type="InterPro" id="IPR041698">
    <property type="entry name" value="Methyltransf_25"/>
</dbReference>
<comment type="caution">
    <text evidence="7">The sequence shown here is derived from an EMBL/GenBank/DDBJ whole genome shotgun (WGS) entry which is preliminary data.</text>
</comment>
<comment type="similarity">
    <text evidence="1">Belongs to the CFA/CMAS family.</text>
</comment>
<name>A0A4R3JRK8_9PROT</name>
<dbReference type="RefSeq" id="WP_165919213.1">
    <property type="nucleotide sequence ID" value="NZ_AP018721.1"/>
</dbReference>
<keyword evidence="8" id="KW-1185">Reference proteome</keyword>
<dbReference type="GO" id="GO:0008168">
    <property type="term" value="F:methyltransferase activity"/>
    <property type="evidence" value="ECO:0007669"/>
    <property type="project" value="UniProtKB-KW"/>
</dbReference>
<dbReference type="PANTHER" id="PTHR43667">
    <property type="entry name" value="CYCLOPROPANE-FATTY-ACYL-PHOSPHOLIPID SYNTHASE"/>
    <property type="match status" value="1"/>
</dbReference>
<evidence type="ECO:0000259" key="6">
    <source>
        <dbReference type="Pfam" id="PF13649"/>
    </source>
</evidence>
<evidence type="ECO:0000256" key="5">
    <source>
        <dbReference type="ARBA" id="ARBA00023098"/>
    </source>
</evidence>
<dbReference type="Pfam" id="PF13649">
    <property type="entry name" value="Methyltransf_25"/>
    <property type="match status" value="1"/>
</dbReference>
<dbReference type="GO" id="GO:0006629">
    <property type="term" value="P:lipid metabolic process"/>
    <property type="evidence" value="ECO:0007669"/>
    <property type="project" value="UniProtKB-KW"/>
</dbReference>
<feature type="domain" description="Methyltransferase" evidence="6">
    <location>
        <begin position="41"/>
        <end position="134"/>
    </location>
</feature>
<dbReference type="Gene3D" id="3.40.50.150">
    <property type="entry name" value="Vaccinia Virus protein VP39"/>
    <property type="match status" value="1"/>
</dbReference>
<dbReference type="InterPro" id="IPR029063">
    <property type="entry name" value="SAM-dependent_MTases_sf"/>
</dbReference>
<organism evidence="7 8">
    <name type="scientific">Sulfuritortus calidifontis</name>
    <dbReference type="NCBI Taxonomy" id="1914471"/>
    <lineage>
        <taxon>Bacteria</taxon>
        <taxon>Pseudomonadati</taxon>
        <taxon>Pseudomonadota</taxon>
        <taxon>Betaproteobacteria</taxon>
        <taxon>Nitrosomonadales</taxon>
        <taxon>Thiobacillaceae</taxon>
        <taxon>Sulfuritortus</taxon>
    </lineage>
</organism>
<dbReference type="CDD" id="cd02440">
    <property type="entry name" value="AdoMet_MTases"/>
    <property type="match status" value="1"/>
</dbReference>
<dbReference type="InterPro" id="IPR050723">
    <property type="entry name" value="CFA/CMAS"/>
</dbReference>
<dbReference type="AlphaFoldDB" id="A0A4R3JRK8"/>
<evidence type="ECO:0000256" key="3">
    <source>
        <dbReference type="ARBA" id="ARBA00022679"/>
    </source>
</evidence>
<gene>
    <name evidence="7" type="ORF">EDC61_1264</name>
</gene>
<evidence type="ECO:0000313" key="7">
    <source>
        <dbReference type="EMBL" id="TCS68551.1"/>
    </source>
</evidence>
<keyword evidence="4" id="KW-0949">S-adenosyl-L-methionine</keyword>
<keyword evidence="3 7" id="KW-0808">Transferase</keyword>
<dbReference type="SUPFAM" id="SSF53335">
    <property type="entry name" value="S-adenosyl-L-methionine-dependent methyltransferases"/>
    <property type="match status" value="1"/>
</dbReference>
<keyword evidence="5" id="KW-0443">Lipid metabolism</keyword>
<dbReference type="PANTHER" id="PTHR43667:SF1">
    <property type="entry name" value="CYCLOPROPANE-FATTY-ACYL-PHOSPHOLIPID SYNTHASE"/>
    <property type="match status" value="1"/>
</dbReference>
<proteinExistence type="inferred from homology"/>
<evidence type="ECO:0000313" key="8">
    <source>
        <dbReference type="Proteomes" id="UP000295135"/>
    </source>
</evidence>
<keyword evidence="2 7" id="KW-0489">Methyltransferase</keyword>
<evidence type="ECO:0000256" key="2">
    <source>
        <dbReference type="ARBA" id="ARBA00022603"/>
    </source>
</evidence>
<dbReference type="Proteomes" id="UP000295135">
    <property type="component" value="Unassembled WGS sequence"/>
</dbReference>